<evidence type="ECO:0000256" key="9">
    <source>
        <dbReference type="ARBA" id="ARBA00022821"/>
    </source>
</evidence>
<evidence type="ECO:0000313" key="15">
    <source>
        <dbReference type="Proteomes" id="UP001161247"/>
    </source>
</evidence>
<evidence type="ECO:0000256" key="8">
    <source>
        <dbReference type="ARBA" id="ARBA00022741"/>
    </source>
</evidence>
<dbReference type="InterPro" id="IPR055414">
    <property type="entry name" value="LRR_R13L4/SHOC2-like"/>
</dbReference>
<dbReference type="GO" id="GO:0005524">
    <property type="term" value="F:ATP binding"/>
    <property type="evidence" value="ECO:0007669"/>
    <property type="project" value="UniProtKB-KW"/>
</dbReference>
<dbReference type="SUPFAM" id="SSF52540">
    <property type="entry name" value="P-loop containing nucleoside triphosphate hydrolases"/>
    <property type="match status" value="1"/>
</dbReference>
<keyword evidence="6" id="KW-0381">Hypersensitive response</keyword>
<dbReference type="Proteomes" id="UP001161247">
    <property type="component" value="Chromosome 2"/>
</dbReference>
<evidence type="ECO:0000256" key="7">
    <source>
        <dbReference type="ARBA" id="ARBA00022737"/>
    </source>
</evidence>
<dbReference type="PANTHER" id="PTHR23155:SF1152">
    <property type="entry name" value="AAA+ ATPASE DOMAIN-CONTAINING PROTEIN"/>
    <property type="match status" value="1"/>
</dbReference>
<proteinExistence type="inferred from homology"/>
<evidence type="ECO:0000256" key="2">
    <source>
        <dbReference type="ARBA" id="ARBA00004496"/>
    </source>
</evidence>
<feature type="domain" description="NB-ARC" evidence="11">
    <location>
        <begin position="340"/>
        <end position="512"/>
    </location>
</feature>
<keyword evidence="10" id="KW-0067">ATP-binding</keyword>
<evidence type="ECO:0000256" key="5">
    <source>
        <dbReference type="ARBA" id="ARBA00022614"/>
    </source>
</evidence>
<organism evidence="14 15">
    <name type="scientific">Oldenlandia corymbosa var. corymbosa</name>
    <dbReference type="NCBI Taxonomy" id="529605"/>
    <lineage>
        <taxon>Eukaryota</taxon>
        <taxon>Viridiplantae</taxon>
        <taxon>Streptophyta</taxon>
        <taxon>Embryophyta</taxon>
        <taxon>Tracheophyta</taxon>
        <taxon>Spermatophyta</taxon>
        <taxon>Magnoliopsida</taxon>
        <taxon>eudicotyledons</taxon>
        <taxon>Gunneridae</taxon>
        <taxon>Pentapetalae</taxon>
        <taxon>asterids</taxon>
        <taxon>lamiids</taxon>
        <taxon>Gentianales</taxon>
        <taxon>Rubiaceae</taxon>
        <taxon>Rubioideae</taxon>
        <taxon>Spermacoceae</taxon>
        <taxon>Hedyotis-Oldenlandia complex</taxon>
        <taxon>Oldenlandia</taxon>
    </lineage>
</organism>
<evidence type="ECO:0000259" key="13">
    <source>
        <dbReference type="Pfam" id="PF23598"/>
    </source>
</evidence>
<keyword evidence="8" id="KW-0547">Nucleotide-binding</keyword>
<dbReference type="Pfam" id="PF23559">
    <property type="entry name" value="WHD_DRP"/>
    <property type="match status" value="1"/>
</dbReference>
<feature type="domain" description="Disease resistance R13L4/SHOC-2-like LRR" evidence="13">
    <location>
        <begin position="741"/>
        <end position="1030"/>
    </location>
</feature>
<sequence>MHPPSKTQGFIGLCEGKDAATLSLSCLLKGKDAQLDQGMEKMFSDLLEMIIPRAPEVVEMFIGLLEVSNPSRSDKFRVGEIVVRLVDFLQEDVADPLKHHVEMLKEGIVIMITFFMNPAKESVTDNGDGLLSRISVAVNEVLLLICSLSLDDLKVKVSYLQEKIEIANADIRKVYCPILMNSSNSSVPTTNGIGFMDFFLENLEKMVKHNPTRICFAKHQLMMIHEQFLSLKPLLHDILKMQPETGDLKLLQKQIINLVILAEHVTNSCLMIDHPIWYDLLQLSQVIHAMKLIEIEVKKCSDHQKNKTGLTSSIETHSGQVLKKQANPSSLQDVVVGWEDESKTIVDKLTRGTTQLGIVSIVGMPGLGKTTIAKKLYNDPSIEFHFHCRSWCCVSQVYNPRELYYDILTDVIGVEARQVYSSCTDNDLAEKLRRSLKQRRYLIVLDDIWDIEALNSIKLSFPDDKVGSRIMFTSRIHDLASQAKLKCSPHHLRSLSDEESWELLQLKLSHNNFSSSFDDELSEIGKNIARNCKGLPLAVGLVAGILASKDIKFWKQIEENTYSQMVSEGCLDVLELSYKHLPDNLKACFLYFGAFLNDRVVRAGKLMSLWIAEGLIPRSGDTTNSPHEVAEEYLSNLISRSLVILEERNSNGGGIKTCRVHDLLNNLCQVKIREENFLQWVNDKDVYSFPLNSSKYENYRLCIDAEWTKFVNTKPSGSFVRSLRLVGDYNLLEVYPCPSVVLDSFRRLNVLDLECIVIQGPFPRKITRMVHLRFLAIRCDAGQLPSSISNLWNLETLILKDSRYVTLPETFWLMKNLRHVHIDGLRLEGLKDHEYGELGNMEVLSTPYLNSGEETEELLRRLPGLLKLKCYFVERDSSGELFKFPELSRLTHLKSLIVENYGEVFFGVNYDQFPAFDFPSSLKELRLEVFSLPWSAISIVGQLPNLEVLKLNEAFSGIRWDVEDGEFLNLKYLELQWLDVEEWRVQDDPFPSLEVLVMTFCQNLDAIPSGLGYIPTLIKIEMRWCSDALIRSAWEIQETGNGIPEVVIRGSEFL</sequence>
<feature type="domain" description="Disease resistance protein winged helix" evidence="12">
    <location>
        <begin position="597"/>
        <end position="667"/>
    </location>
</feature>
<dbReference type="InterPro" id="IPR044974">
    <property type="entry name" value="Disease_R_plants"/>
</dbReference>
<keyword evidence="9" id="KW-0611">Plant defense</keyword>
<dbReference type="FunFam" id="3.40.50.300:FF:001091">
    <property type="entry name" value="Probable disease resistance protein At1g61300"/>
    <property type="match status" value="1"/>
</dbReference>
<dbReference type="PANTHER" id="PTHR23155">
    <property type="entry name" value="DISEASE RESISTANCE PROTEIN RP"/>
    <property type="match status" value="1"/>
</dbReference>
<comment type="function">
    <text evidence="1">Confers resistance to late blight (Phytophthora infestans) races carrying the avirulence gene Avr1. Resistance proteins guard the plant against pathogens that contain an appropriate avirulence protein via an indirect interaction with this avirulence protein. That triggers a defense system including the hypersensitive response, which restricts the pathogen growth.</text>
</comment>
<dbReference type="FunFam" id="1.10.10.10:FF:000322">
    <property type="entry name" value="Probable disease resistance protein At1g63360"/>
    <property type="match status" value="1"/>
</dbReference>
<evidence type="ECO:0000256" key="3">
    <source>
        <dbReference type="ARBA" id="ARBA00008894"/>
    </source>
</evidence>
<dbReference type="PRINTS" id="PR00364">
    <property type="entry name" value="DISEASERSIST"/>
</dbReference>
<dbReference type="InterPro" id="IPR027417">
    <property type="entry name" value="P-loop_NTPase"/>
</dbReference>
<dbReference type="InterPro" id="IPR058922">
    <property type="entry name" value="WHD_DRP"/>
</dbReference>
<dbReference type="InterPro" id="IPR032675">
    <property type="entry name" value="LRR_dom_sf"/>
</dbReference>
<name>A0AAV1CDF9_OLDCO</name>
<evidence type="ECO:0000256" key="10">
    <source>
        <dbReference type="ARBA" id="ARBA00022840"/>
    </source>
</evidence>
<keyword evidence="5" id="KW-0433">Leucine-rich repeat</keyword>
<evidence type="ECO:0000256" key="6">
    <source>
        <dbReference type="ARBA" id="ARBA00022667"/>
    </source>
</evidence>
<dbReference type="GO" id="GO:0009626">
    <property type="term" value="P:plant-type hypersensitive response"/>
    <property type="evidence" value="ECO:0007669"/>
    <property type="project" value="UniProtKB-KW"/>
</dbReference>
<evidence type="ECO:0000259" key="11">
    <source>
        <dbReference type="Pfam" id="PF00931"/>
    </source>
</evidence>
<dbReference type="Gene3D" id="3.40.50.300">
    <property type="entry name" value="P-loop containing nucleotide triphosphate hydrolases"/>
    <property type="match status" value="1"/>
</dbReference>
<dbReference type="Gene3D" id="1.10.8.430">
    <property type="entry name" value="Helical domain of apoptotic protease-activating factors"/>
    <property type="match status" value="1"/>
</dbReference>
<accession>A0AAV1CDF9</accession>
<evidence type="ECO:0000259" key="12">
    <source>
        <dbReference type="Pfam" id="PF23559"/>
    </source>
</evidence>
<dbReference type="EMBL" id="OX459119">
    <property type="protein sequence ID" value="CAI9093656.1"/>
    <property type="molecule type" value="Genomic_DNA"/>
</dbReference>
<dbReference type="Gene3D" id="3.80.10.10">
    <property type="entry name" value="Ribonuclease Inhibitor"/>
    <property type="match status" value="1"/>
</dbReference>
<protein>
    <submittedName>
        <fullName evidence="14">OLC1v1029211C1</fullName>
    </submittedName>
</protein>
<dbReference type="InterPro" id="IPR002182">
    <property type="entry name" value="NB-ARC"/>
</dbReference>
<evidence type="ECO:0000256" key="1">
    <source>
        <dbReference type="ARBA" id="ARBA00002074"/>
    </source>
</evidence>
<evidence type="ECO:0000313" key="14">
    <source>
        <dbReference type="EMBL" id="CAI9093656.1"/>
    </source>
</evidence>
<reference evidence="14" key="1">
    <citation type="submission" date="2023-03" db="EMBL/GenBank/DDBJ databases">
        <authorList>
            <person name="Julca I."/>
        </authorList>
    </citation>
    <scope>NUCLEOTIDE SEQUENCE</scope>
</reference>
<gene>
    <name evidence="14" type="ORF">OLC1_LOCUS5013</name>
</gene>
<dbReference type="AlphaFoldDB" id="A0AAV1CDF9"/>
<dbReference type="GO" id="GO:0005737">
    <property type="term" value="C:cytoplasm"/>
    <property type="evidence" value="ECO:0007669"/>
    <property type="project" value="UniProtKB-SubCell"/>
</dbReference>
<dbReference type="InterPro" id="IPR036388">
    <property type="entry name" value="WH-like_DNA-bd_sf"/>
</dbReference>
<keyword evidence="15" id="KW-1185">Reference proteome</keyword>
<dbReference type="Pfam" id="PF00931">
    <property type="entry name" value="NB-ARC"/>
    <property type="match status" value="1"/>
</dbReference>
<evidence type="ECO:0000256" key="4">
    <source>
        <dbReference type="ARBA" id="ARBA00022490"/>
    </source>
</evidence>
<keyword evidence="7" id="KW-0677">Repeat</keyword>
<dbReference type="GO" id="GO:0051607">
    <property type="term" value="P:defense response to virus"/>
    <property type="evidence" value="ECO:0007669"/>
    <property type="project" value="UniProtKB-ARBA"/>
</dbReference>
<comment type="subcellular location">
    <subcellularLocation>
        <location evidence="2">Cytoplasm</location>
    </subcellularLocation>
</comment>
<dbReference type="GO" id="GO:0043531">
    <property type="term" value="F:ADP binding"/>
    <property type="evidence" value="ECO:0007669"/>
    <property type="project" value="InterPro"/>
</dbReference>
<dbReference type="Pfam" id="PF23598">
    <property type="entry name" value="LRR_14"/>
    <property type="match status" value="1"/>
</dbReference>
<dbReference type="Gene3D" id="1.10.10.10">
    <property type="entry name" value="Winged helix-like DNA-binding domain superfamily/Winged helix DNA-binding domain"/>
    <property type="match status" value="1"/>
</dbReference>
<dbReference type="SUPFAM" id="SSF52058">
    <property type="entry name" value="L domain-like"/>
    <property type="match status" value="1"/>
</dbReference>
<comment type="similarity">
    <text evidence="3">Belongs to the disease resistance NB-LRR family.</text>
</comment>
<keyword evidence="4" id="KW-0963">Cytoplasm</keyword>
<dbReference type="InterPro" id="IPR042197">
    <property type="entry name" value="Apaf_helical"/>
</dbReference>